<dbReference type="InterPro" id="IPR056539">
    <property type="entry name" value="NuiA-like"/>
</dbReference>
<dbReference type="PANTHER" id="PTHR42093:SF1">
    <property type="match status" value="1"/>
</dbReference>
<sequence>MQIFLDRVTISRSRPRPGALPAIHPSTSSLAACLSLFHSILLEAIHSFIPSIIQSGTNQMTAASLRRWPLSRTGHCVIDPLVPWASISSSSSARPSSIQLQHSIQITRSYHQHRYHQYTSRTHIQRSLYILSTTTRPASNTIITPPHTRTMSSDNDYMSFLNKANADLNASQFQPQRDNTSSTPRTQTIHTNVRVPTPLTSVDAFYVSETDEPFEPVALKWPDAGRGIWPDAAALSNLVSPDADLSNSIETLTFSTFDPKNQYSGVVRAVRAAVGDEDGAAVKVYRVEVARSRVEYFVLALDGTEGLVVGLRAKAIET</sequence>
<protein>
    <submittedName>
        <fullName evidence="1">Uncharacterized protein</fullName>
    </submittedName>
</protein>
<reference evidence="2" key="1">
    <citation type="journal article" date="2017" name="Genome Biol.">
        <title>Comparative genomics reveals high biological diversity and specific adaptations in the industrially and medically important fungal genus Aspergillus.</title>
        <authorList>
            <person name="de Vries R.P."/>
            <person name="Riley R."/>
            <person name="Wiebenga A."/>
            <person name="Aguilar-Osorio G."/>
            <person name="Amillis S."/>
            <person name="Uchima C.A."/>
            <person name="Anderluh G."/>
            <person name="Asadollahi M."/>
            <person name="Askin M."/>
            <person name="Barry K."/>
            <person name="Battaglia E."/>
            <person name="Bayram O."/>
            <person name="Benocci T."/>
            <person name="Braus-Stromeyer S.A."/>
            <person name="Caldana C."/>
            <person name="Canovas D."/>
            <person name="Cerqueira G.C."/>
            <person name="Chen F."/>
            <person name="Chen W."/>
            <person name="Choi C."/>
            <person name="Clum A."/>
            <person name="Dos Santos R.A."/>
            <person name="Damasio A.R."/>
            <person name="Diallinas G."/>
            <person name="Emri T."/>
            <person name="Fekete E."/>
            <person name="Flipphi M."/>
            <person name="Freyberg S."/>
            <person name="Gallo A."/>
            <person name="Gournas C."/>
            <person name="Habgood R."/>
            <person name="Hainaut M."/>
            <person name="Harispe M.L."/>
            <person name="Henrissat B."/>
            <person name="Hilden K.S."/>
            <person name="Hope R."/>
            <person name="Hossain A."/>
            <person name="Karabika E."/>
            <person name="Karaffa L."/>
            <person name="Karanyi Z."/>
            <person name="Krasevec N."/>
            <person name="Kuo A."/>
            <person name="Kusch H."/>
            <person name="LaButti K."/>
            <person name="Lagendijk E.L."/>
            <person name="Lapidus A."/>
            <person name="Levasseur A."/>
            <person name="Lindquist E."/>
            <person name="Lipzen A."/>
            <person name="Logrieco A.F."/>
            <person name="MacCabe A."/>
            <person name="Maekelae M.R."/>
            <person name="Malavazi I."/>
            <person name="Melin P."/>
            <person name="Meyer V."/>
            <person name="Mielnichuk N."/>
            <person name="Miskei M."/>
            <person name="Molnar A.P."/>
            <person name="Mule G."/>
            <person name="Ngan C.Y."/>
            <person name="Orejas M."/>
            <person name="Orosz E."/>
            <person name="Ouedraogo J.P."/>
            <person name="Overkamp K.M."/>
            <person name="Park H.-S."/>
            <person name="Perrone G."/>
            <person name="Piumi F."/>
            <person name="Punt P.J."/>
            <person name="Ram A.F."/>
            <person name="Ramon A."/>
            <person name="Rauscher S."/>
            <person name="Record E."/>
            <person name="Riano-Pachon D.M."/>
            <person name="Robert V."/>
            <person name="Roehrig J."/>
            <person name="Ruller R."/>
            <person name="Salamov A."/>
            <person name="Salih N.S."/>
            <person name="Samson R.A."/>
            <person name="Sandor E."/>
            <person name="Sanguinetti M."/>
            <person name="Schuetze T."/>
            <person name="Sepcic K."/>
            <person name="Shelest E."/>
            <person name="Sherlock G."/>
            <person name="Sophianopoulou V."/>
            <person name="Squina F.M."/>
            <person name="Sun H."/>
            <person name="Susca A."/>
            <person name="Todd R.B."/>
            <person name="Tsang A."/>
            <person name="Unkles S.E."/>
            <person name="van de Wiele N."/>
            <person name="van Rossen-Uffink D."/>
            <person name="Oliveira J.V."/>
            <person name="Vesth T.C."/>
            <person name="Visser J."/>
            <person name="Yu J.-H."/>
            <person name="Zhou M."/>
            <person name="Andersen M.R."/>
            <person name="Archer D.B."/>
            <person name="Baker S.E."/>
            <person name="Benoit I."/>
            <person name="Brakhage A.A."/>
            <person name="Braus G.H."/>
            <person name="Fischer R."/>
            <person name="Frisvad J.C."/>
            <person name="Goldman G.H."/>
            <person name="Houbraken J."/>
            <person name="Oakley B."/>
            <person name="Pocsi I."/>
            <person name="Scazzocchio C."/>
            <person name="Seiboth B."/>
            <person name="vanKuyk P.A."/>
            <person name="Wortman J."/>
            <person name="Dyer P.S."/>
            <person name="Grigoriev I.V."/>
        </authorList>
    </citation>
    <scope>NUCLEOTIDE SEQUENCE [LARGE SCALE GENOMIC DNA]</scope>
    <source>
        <strain evidence="2">CBS 134.48</strain>
    </source>
</reference>
<dbReference type="AlphaFoldDB" id="A0A1L9NAY0"/>
<name>A0A1L9NAY0_ASPTC</name>
<dbReference type="OrthoDB" id="5366485at2759"/>
<evidence type="ECO:0000313" key="1">
    <source>
        <dbReference type="EMBL" id="OJI86294.1"/>
    </source>
</evidence>
<dbReference type="EMBL" id="KV878187">
    <property type="protein sequence ID" value="OJI86294.1"/>
    <property type="molecule type" value="Genomic_DNA"/>
</dbReference>
<dbReference type="PANTHER" id="PTHR42093">
    <property type="match status" value="1"/>
</dbReference>
<gene>
    <name evidence="1" type="ORF">ASPTUDRAFT_39119</name>
</gene>
<evidence type="ECO:0000313" key="2">
    <source>
        <dbReference type="Proteomes" id="UP000184304"/>
    </source>
</evidence>
<proteinExistence type="predicted"/>
<dbReference type="VEuPathDB" id="FungiDB:ASPTUDRAFT_39119"/>
<dbReference type="OMA" id="QTHYTIP"/>
<accession>A0A1L9NAY0</accession>
<dbReference type="PROSITE" id="PS51257">
    <property type="entry name" value="PROKAR_LIPOPROTEIN"/>
    <property type="match status" value="1"/>
</dbReference>
<dbReference type="Pfam" id="PF23151">
    <property type="entry name" value="NuiA_2"/>
    <property type="match status" value="1"/>
</dbReference>
<dbReference type="Proteomes" id="UP000184304">
    <property type="component" value="Unassembled WGS sequence"/>
</dbReference>
<organism evidence="1 2">
    <name type="scientific">Aspergillus tubingensis (strain CBS 134.48)</name>
    <dbReference type="NCBI Taxonomy" id="767770"/>
    <lineage>
        <taxon>Eukaryota</taxon>
        <taxon>Fungi</taxon>
        <taxon>Dikarya</taxon>
        <taxon>Ascomycota</taxon>
        <taxon>Pezizomycotina</taxon>
        <taxon>Eurotiomycetes</taxon>
        <taxon>Eurotiomycetidae</taxon>
        <taxon>Eurotiales</taxon>
        <taxon>Aspergillaceae</taxon>
        <taxon>Aspergillus</taxon>
        <taxon>Aspergillus subgen. Circumdati</taxon>
    </lineage>
</organism>
<keyword evidence="2" id="KW-1185">Reference proteome</keyword>